<comment type="caution">
    <text evidence="1">The sequence shown here is derived from an EMBL/GenBank/DDBJ whole genome shotgun (WGS) entry which is preliminary data.</text>
</comment>
<reference evidence="1" key="1">
    <citation type="journal article" date="2023" name="G3 (Bethesda)">
        <title>A reference genome for the long-term kleptoplast-retaining sea slug Elysia crispata morphotype clarki.</title>
        <authorList>
            <person name="Eastman K.E."/>
            <person name="Pendleton A.L."/>
            <person name="Shaikh M.A."/>
            <person name="Suttiyut T."/>
            <person name="Ogas R."/>
            <person name="Tomko P."/>
            <person name="Gavelis G."/>
            <person name="Widhalm J.R."/>
            <person name="Wisecaver J.H."/>
        </authorList>
    </citation>
    <scope>NUCLEOTIDE SEQUENCE</scope>
    <source>
        <strain evidence="1">ECLA1</strain>
    </source>
</reference>
<organism evidence="1 2">
    <name type="scientific">Elysia crispata</name>
    <name type="common">lettuce slug</name>
    <dbReference type="NCBI Taxonomy" id="231223"/>
    <lineage>
        <taxon>Eukaryota</taxon>
        <taxon>Metazoa</taxon>
        <taxon>Spiralia</taxon>
        <taxon>Lophotrochozoa</taxon>
        <taxon>Mollusca</taxon>
        <taxon>Gastropoda</taxon>
        <taxon>Heterobranchia</taxon>
        <taxon>Euthyneura</taxon>
        <taxon>Panpulmonata</taxon>
        <taxon>Sacoglossa</taxon>
        <taxon>Placobranchoidea</taxon>
        <taxon>Plakobranchidae</taxon>
        <taxon>Elysia</taxon>
    </lineage>
</organism>
<name>A0AAE1DTA4_9GAST</name>
<evidence type="ECO:0000313" key="1">
    <source>
        <dbReference type="EMBL" id="KAK3782144.1"/>
    </source>
</evidence>
<accession>A0AAE1DTA4</accession>
<proteinExistence type="predicted"/>
<dbReference type="Proteomes" id="UP001283361">
    <property type="component" value="Unassembled WGS sequence"/>
</dbReference>
<protein>
    <submittedName>
        <fullName evidence="1">Uncharacterized protein</fullName>
    </submittedName>
</protein>
<sequence length="102" mass="11789">MLRVRLERKDFGIAKNLFRSHPPFRLLTAMYKSEEADSDCLIYLLQRVTRKINGSAVMTVLRKELFLPNTKNRDEVTSRHQWSKDESEASALVPLFCSMGGK</sequence>
<dbReference type="AlphaFoldDB" id="A0AAE1DTA4"/>
<dbReference type="EMBL" id="JAWDGP010002535">
    <property type="protein sequence ID" value="KAK3782144.1"/>
    <property type="molecule type" value="Genomic_DNA"/>
</dbReference>
<keyword evidence="2" id="KW-1185">Reference proteome</keyword>
<evidence type="ECO:0000313" key="2">
    <source>
        <dbReference type="Proteomes" id="UP001283361"/>
    </source>
</evidence>
<gene>
    <name evidence="1" type="ORF">RRG08_032900</name>
</gene>